<name>A0ABT5YFH3_9GAMM</name>
<dbReference type="Proteomes" id="UP001143391">
    <property type="component" value="Unassembled WGS sequence"/>
</dbReference>
<organism evidence="7 8">
    <name type="scientific">Marinobacter iranensis</name>
    <dbReference type="NCBI Taxonomy" id="2962607"/>
    <lineage>
        <taxon>Bacteria</taxon>
        <taxon>Pseudomonadati</taxon>
        <taxon>Pseudomonadota</taxon>
        <taxon>Gammaproteobacteria</taxon>
        <taxon>Pseudomonadales</taxon>
        <taxon>Marinobacteraceae</taxon>
        <taxon>Marinobacter</taxon>
    </lineage>
</organism>
<dbReference type="InterPro" id="IPR029787">
    <property type="entry name" value="Nucleotide_cyclase"/>
</dbReference>
<comment type="caution">
    <text evidence="7">The sequence shown here is derived from an EMBL/GenBank/DDBJ whole genome shotgun (WGS) entry which is preliminary data.</text>
</comment>
<feature type="signal peptide" evidence="5">
    <location>
        <begin position="1"/>
        <end position="19"/>
    </location>
</feature>
<dbReference type="PROSITE" id="PS50887">
    <property type="entry name" value="GGDEF"/>
    <property type="match status" value="1"/>
</dbReference>
<protein>
    <recommendedName>
        <fullName evidence="1">diguanylate cyclase</fullName>
        <ecNumber evidence="1">2.7.7.65</ecNumber>
    </recommendedName>
</protein>
<dbReference type="InterPro" id="IPR011622">
    <property type="entry name" value="7TMR_DISM_rcpt_extracell_dom2"/>
</dbReference>
<feature type="transmembrane region" description="Helical" evidence="4">
    <location>
        <begin position="361"/>
        <end position="382"/>
    </location>
</feature>
<feature type="transmembrane region" description="Helical" evidence="4">
    <location>
        <begin position="302"/>
        <end position="321"/>
    </location>
</feature>
<feature type="chain" id="PRO_5045250425" description="diguanylate cyclase" evidence="5">
    <location>
        <begin position="20"/>
        <end position="619"/>
    </location>
</feature>
<evidence type="ECO:0000256" key="5">
    <source>
        <dbReference type="SAM" id="SignalP"/>
    </source>
</evidence>
<dbReference type="InterPro" id="IPR050469">
    <property type="entry name" value="Diguanylate_Cyclase"/>
</dbReference>
<dbReference type="CDD" id="cd01949">
    <property type="entry name" value="GGDEF"/>
    <property type="match status" value="1"/>
</dbReference>
<dbReference type="EMBL" id="JANCMW010000016">
    <property type="protein sequence ID" value="MDF0752413.1"/>
    <property type="molecule type" value="Genomic_DNA"/>
</dbReference>
<feature type="domain" description="GGDEF" evidence="6">
    <location>
        <begin position="483"/>
        <end position="618"/>
    </location>
</feature>
<keyword evidence="7" id="KW-0548">Nucleotidyltransferase</keyword>
<dbReference type="EC" id="2.7.7.65" evidence="1"/>
<evidence type="ECO:0000256" key="2">
    <source>
        <dbReference type="ARBA" id="ARBA00034247"/>
    </source>
</evidence>
<evidence type="ECO:0000313" key="8">
    <source>
        <dbReference type="Proteomes" id="UP001143391"/>
    </source>
</evidence>
<dbReference type="Pfam" id="PF00990">
    <property type="entry name" value="GGDEF"/>
    <property type="match status" value="1"/>
</dbReference>
<dbReference type="PANTHER" id="PTHR45138">
    <property type="entry name" value="REGULATORY COMPONENTS OF SENSORY TRANSDUCTION SYSTEM"/>
    <property type="match status" value="1"/>
</dbReference>
<feature type="transmembrane region" description="Helical" evidence="4">
    <location>
        <begin position="278"/>
        <end position="296"/>
    </location>
</feature>
<evidence type="ECO:0000256" key="4">
    <source>
        <dbReference type="SAM" id="Phobius"/>
    </source>
</evidence>
<keyword evidence="3" id="KW-0175">Coiled coil</keyword>
<evidence type="ECO:0000313" key="7">
    <source>
        <dbReference type="EMBL" id="MDF0752413.1"/>
    </source>
</evidence>
<feature type="transmembrane region" description="Helical" evidence="4">
    <location>
        <begin position="333"/>
        <end position="355"/>
    </location>
</feature>
<dbReference type="GO" id="GO:0052621">
    <property type="term" value="F:diguanylate cyclase activity"/>
    <property type="evidence" value="ECO:0007669"/>
    <property type="project" value="UniProtKB-EC"/>
</dbReference>
<dbReference type="RefSeq" id="WP_275709700.1">
    <property type="nucleotide sequence ID" value="NZ_JANCMW010000016.1"/>
</dbReference>
<evidence type="ECO:0000259" key="6">
    <source>
        <dbReference type="PROSITE" id="PS50887"/>
    </source>
</evidence>
<feature type="transmembrane region" description="Helical" evidence="4">
    <location>
        <begin position="210"/>
        <end position="227"/>
    </location>
</feature>
<keyword evidence="7" id="KW-0808">Transferase</keyword>
<dbReference type="InterPro" id="IPR000160">
    <property type="entry name" value="GGDEF_dom"/>
</dbReference>
<keyword evidence="4" id="KW-0812">Transmembrane</keyword>
<reference evidence="7" key="1">
    <citation type="submission" date="2022-07" db="EMBL/GenBank/DDBJ databases">
        <title>Marinobacter iranensis a new bacterium isolate from a hipersaline lake in Iran.</title>
        <authorList>
            <person name="Mohammad A.M.A."/>
            <person name="Cristina S.-P."/>
            <person name="Antonio V."/>
        </authorList>
    </citation>
    <scope>NUCLEOTIDE SEQUENCE</scope>
    <source>
        <strain evidence="7">71-i</strain>
    </source>
</reference>
<feature type="transmembrane region" description="Helical" evidence="4">
    <location>
        <begin position="247"/>
        <end position="266"/>
    </location>
</feature>
<feature type="coiled-coil region" evidence="3">
    <location>
        <begin position="406"/>
        <end position="452"/>
    </location>
</feature>
<dbReference type="Pfam" id="PF07696">
    <property type="entry name" value="7TMR-DISMED2"/>
    <property type="match status" value="1"/>
</dbReference>
<keyword evidence="5" id="KW-0732">Signal</keyword>
<dbReference type="SMART" id="SM00267">
    <property type="entry name" value="GGDEF"/>
    <property type="match status" value="1"/>
</dbReference>
<dbReference type="Pfam" id="PF07695">
    <property type="entry name" value="7TMR-DISM_7TM"/>
    <property type="match status" value="1"/>
</dbReference>
<dbReference type="NCBIfam" id="TIGR00254">
    <property type="entry name" value="GGDEF"/>
    <property type="match status" value="1"/>
</dbReference>
<evidence type="ECO:0000256" key="3">
    <source>
        <dbReference type="SAM" id="Coils"/>
    </source>
</evidence>
<dbReference type="InterPro" id="IPR043128">
    <property type="entry name" value="Rev_trsase/Diguanyl_cyclase"/>
</dbReference>
<keyword evidence="8" id="KW-1185">Reference proteome</keyword>
<comment type="catalytic activity">
    <reaction evidence="2">
        <text>2 GTP = 3',3'-c-di-GMP + 2 diphosphate</text>
        <dbReference type="Rhea" id="RHEA:24898"/>
        <dbReference type="ChEBI" id="CHEBI:33019"/>
        <dbReference type="ChEBI" id="CHEBI:37565"/>
        <dbReference type="ChEBI" id="CHEBI:58805"/>
        <dbReference type="EC" id="2.7.7.65"/>
    </reaction>
</comment>
<proteinExistence type="predicted"/>
<dbReference type="Gene3D" id="3.30.70.270">
    <property type="match status" value="1"/>
</dbReference>
<dbReference type="PANTHER" id="PTHR45138:SF9">
    <property type="entry name" value="DIGUANYLATE CYCLASE DGCM-RELATED"/>
    <property type="match status" value="1"/>
</dbReference>
<keyword evidence="4" id="KW-0472">Membrane</keyword>
<feature type="transmembrane region" description="Helical" evidence="4">
    <location>
        <begin position="186"/>
        <end position="205"/>
    </location>
</feature>
<dbReference type="SUPFAM" id="SSF55073">
    <property type="entry name" value="Nucleotide cyclase"/>
    <property type="match status" value="1"/>
</dbReference>
<accession>A0ABT5YFH3</accession>
<evidence type="ECO:0000256" key="1">
    <source>
        <dbReference type="ARBA" id="ARBA00012528"/>
    </source>
</evidence>
<keyword evidence="4" id="KW-1133">Transmembrane helix</keyword>
<dbReference type="InterPro" id="IPR011623">
    <property type="entry name" value="7TMR_DISM_rcpt_extracell_dom1"/>
</dbReference>
<dbReference type="Gene3D" id="2.60.40.2380">
    <property type="match status" value="1"/>
</dbReference>
<gene>
    <name evidence="7" type="ORF">NLU14_19465</name>
</gene>
<sequence length="619" mass="70417">MKILITLVAGACLALQVLAAENGLPDRVPMGLETWWLSDEEHRFDTLEQLQAAEGNLDWTRSDTENLSFGFTSTPYWYRFTADAVPSPDQVKRYLHIPESLLNRIDLYVVRGGELVKHIEMGADLPFAERPLQDRQFVVPVRLSDSEPTEFFARVQTDGSMQFAPMHWDPQAFTEHARLESLVSGLYYGSMLVMFFYNLFLFFVVRDRSYLYYIGFVGVFTLFMASLHGDAYQFLWPRAVAWNETSVAFLVAATGVATLLFTNSFLKLRQHGRRAFLLLRAMLAISCLLAVLTLFLPYDTAIRLVSLHGILIMGMVLFISSRMWIKGFRHARYFVLAWVVVLLGTSALALSKFGVLPWNAVTANAAQIGAVIEVLLLSFALGDRITQERAARFQAQKDALESSRLAQKAQEELLETQKSVNEELEIRVAERTRELEATLNELETVNRFLEDVSNTDQLTRLYNRHYFVKRYHEEYRRAQRQQTPLSVIMLDIDHFKHFNDTYGHIAGDECLKLVARALNLCISRAGDTLARYGGEEFIVLLSNTDTEGARVVAERLRESVENLRFQIEVEVVPVTISVGVAETKAKDARNAERVIQLADEALYKAKEQGRNQVCCYAAE</sequence>